<evidence type="ECO:0000313" key="1">
    <source>
        <dbReference type="EMBL" id="GAH27208.1"/>
    </source>
</evidence>
<accession>X1G2F3</accession>
<name>X1G2F3_9ZZZZ</name>
<protein>
    <submittedName>
        <fullName evidence="1">Uncharacterized protein</fullName>
    </submittedName>
</protein>
<dbReference type="EMBL" id="BARU01000106">
    <property type="protein sequence ID" value="GAH27208.1"/>
    <property type="molecule type" value="Genomic_DNA"/>
</dbReference>
<gene>
    <name evidence="1" type="ORF">S03H2_00525</name>
</gene>
<dbReference type="AlphaFoldDB" id="X1G2F3"/>
<comment type="caution">
    <text evidence="1">The sequence shown here is derived from an EMBL/GenBank/DDBJ whole genome shotgun (WGS) entry which is preliminary data.</text>
</comment>
<proteinExistence type="predicted"/>
<sequence>MGFEVGVQFLDDYGRTTTRRFQNTDALVADALTSVGSLIANFLAVSDLGTLKHDVAVRTVAANPAETGANKDVGGTLHCVLDNSKLYPLKIPGIRATMLNPDGSIDLEDLAIVAYFENFMTAGKFRVSEGNYVVSVLYGELDG</sequence>
<organism evidence="1">
    <name type="scientific">marine sediment metagenome</name>
    <dbReference type="NCBI Taxonomy" id="412755"/>
    <lineage>
        <taxon>unclassified sequences</taxon>
        <taxon>metagenomes</taxon>
        <taxon>ecological metagenomes</taxon>
    </lineage>
</organism>
<reference evidence="1" key="1">
    <citation type="journal article" date="2014" name="Front. Microbiol.">
        <title>High frequency of phylogenetically diverse reductive dehalogenase-homologous genes in deep subseafloor sedimentary metagenomes.</title>
        <authorList>
            <person name="Kawai M."/>
            <person name="Futagami T."/>
            <person name="Toyoda A."/>
            <person name="Takaki Y."/>
            <person name="Nishi S."/>
            <person name="Hori S."/>
            <person name="Arai W."/>
            <person name="Tsubouchi T."/>
            <person name="Morono Y."/>
            <person name="Uchiyama I."/>
            <person name="Ito T."/>
            <person name="Fujiyama A."/>
            <person name="Inagaki F."/>
            <person name="Takami H."/>
        </authorList>
    </citation>
    <scope>NUCLEOTIDE SEQUENCE</scope>
    <source>
        <strain evidence="1">Expedition CK06-06</strain>
    </source>
</reference>